<evidence type="ECO:0000313" key="3">
    <source>
        <dbReference type="Proteomes" id="UP001608902"/>
    </source>
</evidence>
<proteinExistence type="predicted"/>
<name>A0ABD6E337_9BILA</name>
<reference evidence="2 3" key="1">
    <citation type="submission" date="2024-08" db="EMBL/GenBank/DDBJ databases">
        <title>Gnathostoma spinigerum genome.</title>
        <authorList>
            <person name="Gonzalez-Bertolin B."/>
            <person name="Monzon S."/>
            <person name="Zaballos A."/>
            <person name="Jimenez P."/>
            <person name="Dekumyoy P."/>
            <person name="Varona S."/>
            <person name="Cuesta I."/>
            <person name="Sumanam S."/>
            <person name="Adisakwattana P."/>
            <person name="Gasser R.B."/>
            <person name="Hernandez-Gonzalez A."/>
            <person name="Young N.D."/>
            <person name="Perteguer M.J."/>
        </authorList>
    </citation>
    <scope>NUCLEOTIDE SEQUENCE [LARGE SCALE GENOMIC DNA]</scope>
    <source>
        <strain evidence="2">AL3</strain>
        <tissue evidence="2">Liver</tissue>
    </source>
</reference>
<dbReference type="EMBL" id="JBGFUD010000285">
    <property type="protein sequence ID" value="MFH4974178.1"/>
    <property type="molecule type" value="Genomic_DNA"/>
</dbReference>
<evidence type="ECO:0000259" key="1">
    <source>
        <dbReference type="Pfam" id="PF11838"/>
    </source>
</evidence>
<dbReference type="Proteomes" id="UP001608902">
    <property type="component" value="Unassembled WGS sequence"/>
</dbReference>
<feature type="domain" description="ERAP1-like C-terminal" evidence="1">
    <location>
        <begin position="2"/>
        <end position="217"/>
    </location>
</feature>
<accession>A0ABD6E337</accession>
<dbReference type="AlphaFoldDB" id="A0ABD6E337"/>
<evidence type="ECO:0000313" key="2">
    <source>
        <dbReference type="EMBL" id="MFH4974178.1"/>
    </source>
</evidence>
<protein>
    <recommendedName>
        <fullName evidence="1">ERAP1-like C-terminal domain-containing protein</fullName>
    </recommendedName>
</protein>
<dbReference type="Pfam" id="PF11838">
    <property type="entry name" value="ERAP1_C"/>
    <property type="match status" value="1"/>
</dbReference>
<sequence length="273" mass="31663">MFIDTPYLNLWKEFGKSLFGRRWGSTSLTAEMNSSTTQLMNILLEYAIEFDISDVRSQSFELFKTAYEQCISNGTITCERLPIDPDRISHILCGAVKHNPSYAFTNLLSYARDFRLMFPDSFSHQEILHYGLSCVENEAMLEEYIQEILQILGDPNKPARLSYYPIDCLNKNHLASDVMASYLVKYGVTTENSILFGIFGRTMVENWNSPERRNQLAEIEETVRSFGMYSHFLHQFDFDISAMKGIVEKNEKDRDLDLESMATYFRQYLRDAA</sequence>
<gene>
    <name evidence="2" type="ORF">AB6A40_000887</name>
</gene>
<dbReference type="Gene3D" id="1.25.50.20">
    <property type="match status" value="1"/>
</dbReference>
<organism evidence="2 3">
    <name type="scientific">Gnathostoma spinigerum</name>
    <dbReference type="NCBI Taxonomy" id="75299"/>
    <lineage>
        <taxon>Eukaryota</taxon>
        <taxon>Metazoa</taxon>
        <taxon>Ecdysozoa</taxon>
        <taxon>Nematoda</taxon>
        <taxon>Chromadorea</taxon>
        <taxon>Rhabditida</taxon>
        <taxon>Spirurina</taxon>
        <taxon>Gnathostomatomorpha</taxon>
        <taxon>Gnathostomatoidea</taxon>
        <taxon>Gnathostomatidae</taxon>
        <taxon>Gnathostoma</taxon>
    </lineage>
</organism>
<keyword evidence="3" id="KW-1185">Reference proteome</keyword>
<comment type="caution">
    <text evidence="2">The sequence shown here is derived from an EMBL/GenBank/DDBJ whole genome shotgun (WGS) entry which is preliminary data.</text>
</comment>
<dbReference type="InterPro" id="IPR024571">
    <property type="entry name" value="ERAP1-like_C_dom"/>
</dbReference>